<sequence>MGNTLQKLGLVLQNRNTNVLILAVFLIANVALVGVTIGLLSTKEAISLLYTLIIVMILHAIDRSVRETLRKGPIPPRTKFAGVLRPAKEFTEIESPDWYIDRWKKLNLYRSPEFPLERLAFLNATIYDCQRKHFFYLRNSHVKALSVRKVSPKHCDEECHPKKLVTDLFGSYVHRRSLFYRNRNVCAASKRQFTKSYNPTRSDQIDSLAYSTLYGKEDQKKLEKMIEPDDLSSDTSSGRKGPKKYIKSMKRAVGSAVEGLMPESMRKSKTSDKDDKINLVKK</sequence>
<feature type="compositionally biased region" description="Basic and acidic residues" evidence="1">
    <location>
        <begin position="264"/>
        <end position="282"/>
    </location>
</feature>
<reference evidence="3 4" key="1">
    <citation type="journal article" date="2019" name="Sci. Rep.">
        <title>Orb-weaving spider Araneus ventricosus genome elucidates the spidroin gene catalogue.</title>
        <authorList>
            <person name="Kono N."/>
            <person name="Nakamura H."/>
            <person name="Ohtoshi R."/>
            <person name="Moran D.A.P."/>
            <person name="Shinohara A."/>
            <person name="Yoshida Y."/>
            <person name="Fujiwara M."/>
            <person name="Mori M."/>
            <person name="Tomita M."/>
            <person name="Arakawa K."/>
        </authorList>
    </citation>
    <scope>NUCLEOTIDE SEQUENCE [LARGE SCALE GENOMIC DNA]</scope>
</reference>
<proteinExistence type="predicted"/>
<evidence type="ECO:0000256" key="1">
    <source>
        <dbReference type="SAM" id="MobiDB-lite"/>
    </source>
</evidence>
<keyword evidence="2" id="KW-0812">Transmembrane</keyword>
<dbReference type="EMBL" id="BGPR01005073">
    <property type="protein sequence ID" value="GBN06528.1"/>
    <property type="molecule type" value="Genomic_DNA"/>
</dbReference>
<keyword evidence="4" id="KW-1185">Reference proteome</keyword>
<accession>A0A4Y2KW55</accession>
<dbReference type="OrthoDB" id="6455233at2759"/>
<keyword evidence="2" id="KW-1133">Transmembrane helix</keyword>
<gene>
    <name evidence="3" type="ORF">AVEN_201979_1</name>
</gene>
<dbReference type="Proteomes" id="UP000499080">
    <property type="component" value="Unassembled WGS sequence"/>
</dbReference>
<evidence type="ECO:0000313" key="3">
    <source>
        <dbReference type="EMBL" id="GBN06528.1"/>
    </source>
</evidence>
<comment type="caution">
    <text evidence="3">The sequence shown here is derived from an EMBL/GenBank/DDBJ whole genome shotgun (WGS) entry which is preliminary data.</text>
</comment>
<protein>
    <submittedName>
        <fullName evidence="3">Uncharacterized protein</fullName>
    </submittedName>
</protein>
<feature type="region of interest" description="Disordered" evidence="1">
    <location>
        <begin position="224"/>
        <end position="282"/>
    </location>
</feature>
<evidence type="ECO:0000256" key="2">
    <source>
        <dbReference type="SAM" id="Phobius"/>
    </source>
</evidence>
<feature type="compositionally biased region" description="Basic residues" evidence="1">
    <location>
        <begin position="240"/>
        <end position="250"/>
    </location>
</feature>
<organism evidence="3 4">
    <name type="scientific">Araneus ventricosus</name>
    <name type="common">Orbweaver spider</name>
    <name type="synonym">Epeira ventricosa</name>
    <dbReference type="NCBI Taxonomy" id="182803"/>
    <lineage>
        <taxon>Eukaryota</taxon>
        <taxon>Metazoa</taxon>
        <taxon>Ecdysozoa</taxon>
        <taxon>Arthropoda</taxon>
        <taxon>Chelicerata</taxon>
        <taxon>Arachnida</taxon>
        <taxon>Araneae</taxon>
        <taxon>Araneomorphae</taxon>
        <taxon>Entelegynae</taxon>
        <taxon>Araneoidea</taxon>
        <taxon>Araneidae</taxon>
        <taxon>Araneus</taxon>
    </lineage>
</organism>
<name>A0A4Y2KW55_ARAVE</name>
<dbReference type="AlphaFoldDB" id="A0A4Y2KW55"/>
<feature type="transmembrane region" description="Helical" evidence="2">
    <location>
        <begin position="45"/>
        <end position="61"/>
    </location>
</feature>
<evidence type="ECO:0000313" key="4">
    <source>
        <dbReference type="Proteomes" id="UP000499080"/>
    </source>
</evidence>
<feature type="transmembrane region" description="Helical" evidence="2">
    <location>
        <begin position="20"/>
        <end position="39"/>
    </location>
</feature>
<keyword evidence="2" id="KW-0472">Membrane</keyword>